<evidence type="ECO:0000313" key="2">
    <source>
        <dbReference type="EMBL" id="QHT82671.1"/>
    </source>
</evidence>
<dbReference type="EMBL" id="MN740003">
    <property type="protein sequence ID" value="QHT82671.1"/>
    <property type="molecule type" value="Genomic_DNA"/>
</dbReference>
<protein>
    <submittedName>
        <fullName evidence="2">Uncharacterized protein</fullName>
    </submittedName>
</protein>
<feature type="transmembrane region" description="Helical" evidence="1">
    <location>
        <begin position="7"/>
        <end position="25"/>
    </location>
</feature>
<organism evidence="2">
    <name type="scientific">viral metagenome</name>
    <dbReference type="NCBI Taxonomy" id="1070528"/>
    <lineage>
        <taxon>unclassified sequences</taxon>
        <taxon>metagenomes</taxon>
        <taxon>organismal metagenomes</taxon>
    </lineage>
</organism>
<accession>A0A6C0HPQ8</accession>
<name>A0A6C0HPQ8_9ZZZZ</name>
<keyword evidence="1" id="KW-1133">Transmembrane helix</keyword>
<sequence>MPFKIKNYMNYIYLLIVLMIVWFLYNRYEDKRMREENSENYDSIQKYLLKDTDLAKEKKPILWIPIAYDYNARNWISFGSRSSFELNQPYMYLTVKSIINQCEESFRICLIDDDSFVKLIPGWSVNMKTISTPVLDYVRSLATAKLLHIYGGMVVPPSFLCMRNLIELYNMGTSGEKMFVCETVDRNITSTTHEFYADSSFMGSTKENPVMQELIDFMQRKVSSDYTAQGEFLGDFNRWCNTRANKGQVTLIPGKLIGTKTMDDNTILVDDLLSNDYIDLYPQAYGIYIPAKEILNRRHYEWFARLSPKQVLESNVIISKYILLASTPDSKKGTIEPMVDRPKKWIGYWQVPSGFGLWGLKPQPFATHLIRKNTDPKP</sequence>
<evidence type="ECO:0000256" key="1">
    <source>
        <dbReference type="SAM" id="Phobius"/>
    </source>
</evidence>
<reference evidence="2" key="1">
    <citation type="journal article" date="2020" name="Nature">
        <title>Giant virus diversity and host interactions through global metagenomics.</title>
        <authorList>
            <person name="Schulz F."/>
            <person name="Roux S."/>
            <person name="Paez-Espino D."/>
            <person name="Jungbluth S."/>
            <person name="Walsh D.A."/>
            <person name="Denef V.J."/>
            <person name="McMahon K.D."/>
            <person name="Konstantinidis K.T."/>
            <person name="Eloe-Fadrosh E.A."/>
            <person name="Kyrpides N.C."/>
            <person name="Woyke T."/>
        </authorList>
    </citation>
    <scope>NUCLEOTIDE SEQUENCE</scope>
    <source>
        <strain evidence="2">GVMAG-M-3300023184-165</strain>
    </source>
</reference>
<keyword evidence="1" id="KW-0472">Membrane</keyword>
<dbReference type="AlphaFoldDB" id="A0A6C0HPQ8"/>
<proteinExistence type="predicted"/>
<keyword evidence="1" id="KW-0812">Transmembrane</keyword>